<protein>
    <recommendedName>
        <fullName evidence="4">DNA-directed RNA polymerase specialized sigma24 family protein</fullName>
    </recommendedName>
</protein>
<dbReference type="EMBL" id="JAVRET010000060">
    <property type="protein sequence ID" value="MDT0411809.1"/>
    <property type="molecule type" value="Genomic_DNA"/>
</dbReference>
<dbReference type="Proteomes" id="UP001183610">
    <property type="component" value="Unassembled WGS sequence"/>
</dbReference>
<comment type="caution">
    <text evidence="2">The sequence shown here is derived from an EMBL/GenBank/DDBJ whole genome shotgun (WGS) entry which is preliminary data.</text>
</comment>
<evidence type="ECO:0000313" key="2">
    <source>
        <dbReference type="EMBL" id="MDT0411809.1"/>
    </source>
</evidence>
<reference evidence="3" key="1">
    <citation type="submission" date="2023-07" db="EMBL/GenBank/DDBJ databases">
        <title>30 novel species of actinomycetes from the DSMZ collection.</title>
        <authorList>
            <person name="Nouioui I."/>
        </authorList>
    </citation>
    <scope>NUCLEOTIDE SEQUENCE [LARGE SCALE GENOMIC DNA]</scope>
    <source>
        <strain evidence="3">DSM 41979</strain>
    </source>
</reference>
<feature type="compositionally biased region" description="Low complexity" evidence="1">
    <location>
        <begin position="81"/>
        <end position="94"/>
    </location>
</feature>
<gene>
    <name evidence="2" type="ORF">RM698_22530</name>
</gene>
<evidence type="ECO:0000256" key="1">
    <source>
        <dbReference type="SAM" id="MobiDB-lite"/>
    </source>
</evidence>
<name>A0ABU2R8Y6_9ACTN</name>
<organism evidence="2 3">
    <name type="scientific">Streptomyces evansiae</name>
    <dbReference type="NCBI Taxonomy" id="3075535"/>
    <lineage>
        <taxon>Bacteria</taxon>
        <taxon>Bacillati</taxon>
        <taxon>Actinomycetota</taxon>
        <taxon>Actinomycetes</taxon>
        <taxon>Kitasatosporales</taxon>
        <taxon>Streptomycetaceae</taxon>
        <taxon>Streptomyces</taxon>
    </lineage>
</organism>
<feature type="compositionally biased region" description="Gly residues" evidence="1">
    <location>
        <begin position="95"/>
        <end position="105"/>
    </location>
</feature>
<sequence>MDSAKLAPRSSRRSRSGTAPSSPGPAPVGFAQAEAALVEHYPRLVRLAHVVLPASLGRARRVLAAHALTQRALPRPRELAGARVPGPRGAEAAGAGSGTGRGGAGVSARDAGYACVRARVLRETLRACGDGGPGKARVPSGLPRVWGLRLFPRAGGTEELALDQALSRLSGAGRAAYALVHLEGLDAEAARALLTEAGAADAGAALGEAAGVELPAGAHAAALLASPEFDACSLQARPTDLVRRRQGVRAFGAGAAVLLVCGAAFTGWSLTRSEEPAYVPSATEREALDPARLTTVAPDAWETATRRDFSVWPARGGLVSDRALLGRALRAWNHPGPRTHVSATPGTPLGGPAGPPRLLWAGHTAGADIVLFYDGLRLVRYAEAAGDGFGDPALDLVRADGIDEAGAAVVAVARTDGNVRYLTAPWVKSVAQRDLRVPQRASTPFTTERDGTVWPFQQPGRTPAPDGGCTTWNTVQVTGVDGHARLYSDLGDLLPAHLTTGSPTAPGEVDDLASRTAWAPSACSLVAGQGRGVRAVNSWSYASQPLPEGAGTARWACTRMDTWRGGGTLTLAEYRAPGHPLGAVAAQAADSASCGPRQPDVLAGAMWKAPSGTWYVLAAGSGGVASITARDGIRGASPTRLFALPAPKGSTATLSATLVSGGTLDGLG</sequence>
<evidence type="ECO:0000313" key="3">
    <source>
        <dbReference type="Proteomes" id="UP001183610"/>
    </source>
</evidence>
<evidence type="ECO:0008006" key="4">
    <source>
        <dbReference type="Google" id="ProtNLM"/>
    </source>
</evidence>
<feature type="region of interest" description="Disordered" evidence="1">
    <location>
        <begin position="1"/>
        <end position="27"/>
    </location>
</feature>
<dbReference type="RefSeq" id="WP_050794873.1">
    <property type="nucleotide sequence ID" value="NZ_JAVRET010000060.1"/>
</dbReference>
<accession>A0ABU2R8Y6</accession>
<keyword evidence="3" id="KW-1185">Reference proteome</keyword>
<feature type="region of interest" description="Disordered" evidence="1">
    <location>
        <begin position="77"/>
        <end position="106"/>
    </location>
</feature>
<proteinExistence type="predicted"/>